<gene>
    <name evidence="3" type="ORF">C450_17492</name>
</gene>
<dbReference type="RefSeq" id="WP_005045548.1">
    <property type="nucleotide sequence ID" value="NZ_AOME01000078.1"/>
</dbReference>
<dbReference type="PATRIC" id="fig|1227456.3.peg.3558"/>
<dbReference type="OrthoDB" id="178074at2157"/>
<organism evidence="3 4">
    <name type="scientific">Halococcus salifodinae DSM 8989</name>
    <dbReference type="NCBI Taxonomy" id="1227456"/>
    <lineage>
        <taxon>Archaea</taxon>
        <taxon>Methanobacteriati</taxon>
        <taxon>Methanobacteriota</taxon>
        <taxon>Stenosarchaea group</taxon>
        <taxon>Halobacteria</taxon>
        <taxon>Halobacteriales</taxon>
        <taxon>Halococcaceae</taxon>
        <taxon>Halococcus</taxon>
    </lineage>
</organism>
<feature type="transmembrane region" description="Helical" evidence="2">
    <location>
        <begin position="59"/>
        <end position="83"/>
    </location>
</feature>
<dbReference type="AlphaFoldDB" id="M0MWX3"/>
<dbReference type="EMBL" id="AOME01000078">
    <property type="protein sequence ID" value="EMA49334.1"/>
    <property type="molecule type" value="Genomic_DNA"/>
</dbReference>
<evidence type="ECO:0008006" key="5">
    <source>
        <dbReference type="Google" id="ProtNLM"/>
    </source>
</evidence>
<keyword evidence="2" id="KW-0472">Membrane</keyword>
<evidence type="ECO:0000256" key="1">
    <source>
        <dbReference type="SAM" id="MobiDB-lite"/>
    </source>
</evidence>
<keyword evidence="2" id="KW-1133">Transmembrane helix</keyword>
<feature type="compositionally biased region" description="Basic and acidic residues" evidence="1">
    <location>
        <begin position="153"/>
        <end position="164"/>
    </location>
</feature>
<sequence length="164" mass="18032">MADHPSPRSTTRQQCHERIEHYTPDGASGRLLVAVPSGSVGVYSLVWSVAGLITSSAFWAPFLLAGVSLGLVVFSLMMIWPVYLSLIGNVESPEAYSQPDATPPSEENHDDSIAVAKRQYAAGNISEMEFERRVETILDTDARMRPESGTTNYRDDTDVVRETN</sequence>
<accession>M0MWX3</accession>
<feature type="region of interest" description="Disordered" evidence="1">
    <location>
        <begin position="141"/>
        <end position="164"/>
    </location>
</feature>
<feature type="transmembrane region" description="Helical" evidence="2">
    <location>
        <begin position="31"/>
        <end position="53"/>
    </location>
</feature>
<name>M0MWX3_9EURY</name>
<evidence type="ECO:0000313" key="3">
    <source>
        <dbReference type="EMBL" id="EMA49334.1"/>
    </source>
</evidence>
<reference evidence="3 4" key="1">
    <citation type="journal article" date="2014" name="PLoS Genet.">
        <title>Phylogenetically driven sequencing of extremely halophilic archaea reveals strategies for static and dynamic osmo-response.</title>
        <authorList>
            <person name="Becker E.A."/>
            <person name="Seitzer P.M."/>
            <person name="Tritt A."/>
            <person name="Larsen D."/>
            <person name="Krusor M."/>
            <person name="Yao A.I."/>
            <person name="Wu D."/>
            <person name="Madern D."/>
            <person name="Eisen J.A."/>
            <person name="Darling A.E."/>
            <person name="Facciotti M.T."/>
        </authorList>
    </citation>
    <scope>NUCLEOTIDE SEQUENCE [LARGE SCALE GENOMIC DNA]</scope>
    <source>
        <strain evidence="3 4">DSM 8989</strain>
    </source>
</reference>
<keyword evidence="2" id="KW-0812">Transmembrane</keyword>
<dbReference type="STRING" id="1227456.C450_17492"/>
<dbReference type="Proteomes" id="UP000011625">
    <property type="component" value="Unassembled WGS sequence"/>
</dbReference>
<evidence type="ECO:0000256" key="2">
    <source>
        <dbReference type="SAM" id="Phobius"/>
    </source>
</evidence>
<protein>
    <recommendedName>
        <fullName evidence="5">SHOCT domain-containing protein</fullName>
    </recommendedName>
</protein>
<proteinExistence type="predicted"/>
<comment type="caution">
    <text evidence="3">The sequence shown here is derived from an EMBL/GenBank/DDBJ whole genome shotgun (WGS) entry which is preliminary data.</text>
</comment>
<keyword evidence="4" id="KW-1185">Reference proteome</keyword>
<evidence type="ECO:0000313" key="4">
    <source>
        <dbReference type="Proteomes" id="UP000011625"/>
    </source>
</evidence>